<comment type="caution">
    <text evidence="1">The sequence shown here is derived from an EMBL/GenBank/DDBJ whole genome shotgun (WGS) entry which is preliminary data.</text>
</comment>
<evidence type="ECO:0000313" key="2">
    <source>
        <dbReference type="Proteomes" id="UP001163603"/>
    </source>
</evidence>
<name>A0ACC0XLQ9_9ROSI</name>
<sequence>MFSGSITTQFSNLTLLTHLDVSCSYVANDFSTIGCNLSSSLQMYNGAEYGYIYAGHLSLPSLDFLQGFHNLRRLQLSNCRISGKFPAKQLLNLTNLSGLMMDFNFFASPIPGELANLSSLSRLYLTKSHLQGPIPYLPQLIELYVGNNSEIIIDLHSMFAAPWPRLLALHISSTQVVGSFPTSFANTTTLTLFKASNCFLQGPIPPPLMNLSKLEILALDFNNITGHLWSDISKLKNLRLLYIRQNSLQGSIPSSICNISSLQHLSLAGNHFTGNLPGCISQLSRLKYLIISSNNMNGMIESFASLIKSSNLERIGLGFSGLMVKVDQNPFPPSFQPQYLDLNACLLGGTIPDFISNLTRVRFLTLSYNNLSGSISSWLFNLPKLGYLDLSFNQLQGILPPPIELHSFEGPTTLNLASNQLRGSIPPLLENVEAVDFSGNNFTGYIPLELGTGEDLGVLKLGYNRFQGKIPPSIGDLQNLRILVLESNFFNGSIPPEINKLEKLQYVDLSSNKLSGSIPERLNGLKMMRTRPQDGNLLGYVISSMYTGVELDMVSKGLFQKHEVVRTYLNGIDFSANSLTGNIPSEIGLLKGLYMLNLSHNQLSGEIPNTISEMSGLESLDLSFNNLSGNIPTAITFLDYLSAFNLSYNNFSGRIPTGQHFDTVNIDGSAYTGNEFLCGVPSISNVMTMILQVQKRVLMLRILGRRCFMQL</sequence>
<protein>
    <submittedName>
        <fullName evidence="1">Uncharacterized protein</fullName>
    </submittedName>
</protein>
<gene>
    <name evidence="1" type="ORF">Pint_11470</name>
</gene>
<keyword evidence="2" id="KW-1185">Reference proteome</keyword>
<accession>A0ACC0XLQ9</accession>
<organism evidence="1 2">
    <name type="scientific">Pistacia integerrima</name>
    <dbReference type="NCBI Taxonomy" id="434235"/>
    <lineage>
        <taxon>Eukaryota</taxon>
        <taxon>Viridiplantae</taxon>
        <taxon>Streptophyta</taxon>
        <taxon>Embryophyta</taxon>
        <taxon>Tracheophyta</taxon>
        <taxon>Spermatophyta</taxon>
        <taxon>Magnoliopsida</taxon>
        <taxon>eudicotyledons</taxon>
        <taxon>Gunneridae</taxon>
        <taxon>Pentapetalae</taxon>
        <taxon>rosids</taxon>
        <taxon>malvids</taxon>
        <taxon>Sapindales</taxon>
        <taxon>Anacardiaceae</taxon>
        <taxon>Pistacia</taxon>
    </lineage>
</organism>
<dbReference type="EMBL" id="CM047747">
    <property type="protein sequence ID" value="KAJ0018548.1"/>
    <property type="molecule type" value="Genomic_DNA"/>
</dbReference>
<proteinExistence type="predicted"/>
<dbReference type="Proteomes" id="UP001163603">
    <property type="component" value="Chromosome 12"/>
</dbReference>
<reference evidence="2" key="1">
    <citation type="journal article" date="2023" name="G3 (Bethesda)">
        <title>Genome assembly and association tests identify interacting loci associated with vigor, precocity, and sex in interspecific pistachio rootstocks.</title>
        <authorList>
            <person name="Palmer W."/>
            <person name="Jacygrad E."/>
            <person name="Sagayaradj S."/>
            <person name="Cavanaugh K."/>
            <person name="Han R."/>
            <person name="Bertier L."/>
            <person name="Beede B."/>
            <person name="Kafkas S."/>
            <person name="Golino D."/>
            <person name="Preece J."/>
            <person name="Michelmore R."/>
        </authorList>
    </citation>
    <scope>NUCLEOTIDE SEQUENCE [LARGE SCALE GENOMIC DNA]</scope>
</reference>
<evidence type="ECO:0000313" key="1">
    <source>
        <dbReference type="EMBL" id="KAJ0018548.1"/>
    </source>
</evidence>